<keyword evidence="2" id="KW-1185">Reference proteome</keyword>
<sequence>MFSTRSLQLQQRSGKLEFFAESQQVSAEVLRERLPALESLWQPGRPAGGRLVLAPAASVEEEWMAAACGFTMDLAGRTAVMTEAVVQRLTQRPLWKRLLFLGGAFLSGREGPISVDGSTCIGVPGNDAGSRCVVAAAAAATYANVALRGDLEEGSMLNGTIVGTLMVKDGALRQRCAQCGRASGGCACGSEVEVVLVSRIVGVPEDGSDFDVITVLVPPPLVGELLQCGTEGATLCTPLAGKYFGRFGVDGNTLRSANMLPAP</sequence>
<organism evidence="1 2">
    <name type="scientific">Gonium pectorale</name>
    <name type="common">Green alga</name>
    <dbReference type="NCBI Taxonomy" id="33097"/>
    <lineage>
        <taxon>Eukaryota</taxon>
        <taxon>Viridiplantae</taxon>
        <taxon>Chlorophyta</taxon>
        <taxon>core chlorophytes</taxon>
        <taxon>Chlorophyceae</taxon>
        <taxon>CS clade</taxon>
        <taxon>Chlamydomonadales</taxon>
        <taxon>Volvocaceae</taxon>
        <taxon>Gonium</taxon>
    </lineage>
</organism>
<protein>
    <submittedName>
        <fullName evidence="1">Uncharacterized protein</fullName>
    </submittedName>
</protein>
<accession>A0A150FTV4</accession>
<reference evidence="2" key="1">
    <citation type="journal article" date="2016" name="Nat. Commun.">
        <title>The Gonium pectorale genome demonstrates co-option of cell cycle regulation during the evolution of multicellularity.</title>
        <authorList>
            <person name="Hanschen E.R."/>
            <person name="Marriage T.N."/>
            <person name="Ferris P.J."/>
            <person name="Hamaji T."/>
            <person name="Toyoda A."/>
            <person name="Fujiyama A."/>
            <person name="Neme R."/>
            <person name="Noguchi H."/>
            <person name="Minakuchi Y."/>
            <person name="Suzuki M."/>
            <person name="Kawai-Toyooka H."/>
            <person name="Smith D.R."/>
            <person name="Sparks H."/>
            <person name="Anderson J."/>
            <person name="Bakaric R."/>
            <person name="Luria V."/>
            <person name="Karger A."/>
            <person name="Kirschner M.W."/>
            <person name="Durand P.M."/>
            <person name="Michod R.E."/>
            <person name="Nozaki H."/>
            <person name="Olson B.J."/>
        </authorList>
    </citation>
    <scope>NUCLEOTIDE SEQUENCE [LARGE SCALE GENOMIC DNA]</scope>
    <source>
        <strain evidence="2">NIES-2863</strain>
    </source>
</reference>
<name>A0A150FTV4_GONPE</name>
<dbReference type="Proteomes" id="UP000075714">
    <property type="component" value="Unassembled WGS sequence"/>
</dbReference>
<dbReference type="AlphaFoldDB" id="A0A150FTV4"/>
<gene>
    <name evidence="1" type="ORF">GPECTOR_908g165</name>
</gene>
<proteinExistence type="predicted"/>
<comment type="caution">
    <text evidence="1">The sequence shown here is derived from an EMBL/GenBank/DDBJ whole genome shotgun (WGS) entry which is preliminary data.</text>
</comment>
<dbReference type="EMBL" id="LSYV01000904">
    <property type="protein sequence ID" value="KXZ41044.1"/>
    <property type="molecule type" value="Genomic_DNA"/>
</dbReference>
<evidence type="ECO:0000313" key="1">
    <source>
        <dbReference type="EMBL" id="KXZ41044.1"/>
    </source>
</evidence>
<evidence type="ECO:0000313" key="2">
    <source>
        <dbReference type="Proteomes" id="UP000075714"/>
    </source>
</evidence>